<proteinExistence type="predicted"/>
<evidence type="ECO:0000313" key="2">
    <source>
        <dbReference type="Proteomes" id="UP000182054"/>
    </source>
</evidence>
<organism evidence="1 2">
    <name type="scientific">Rhodococcoides kroppenstedtii</name>
    <dbReference type="NCBI Taxonomy" id="293050"/>
    <lineage>
        <taxon>Bacteria</taxon>
        <taxon>Bacillati</taxon>
        <taxon>Actinomycetota</taxon>
        <taxon>Actinomycetes</taxon>
        <taxon>Mycobacteriales</taxon>
        <taxon>Nocardiaceae</taxon>
        <taxon>Rhodococcoides</taxon>
    </lineage>
</organism>
<gene>
    <name evidence="1" type="ORF">SAMN05444374_10957</name>
</gene>
<dbReference type="RefSeq" id="WP_068363374.1">
    <property type="nucleotide sequence ID" value="NZ_CP135915.1"/>
</dbReference>
<reference evidence="1 2" key="1">
    <citation type="submission" date="2016-10" db="EMBL/GenBank/DDBJ databases">
        <authorList>
            <person name="de Groot N.N."/>
        </authorList>
    </citation>
    <scope>NUCLEOTIDE SEQUENCE [LARGE SCALE GENOMIC DNA]</scope>
    <source>
        <strain evidence="1 2">DSM 44908</strain>
    </source>
</reference>
<evidence type="ECO:0000313" key="1">
    <source>
        <dbReference type="EMBL" id="SFA54617.1"/>
    </source>
</evidence>
<name>A0A1I0TSE2_9NOCA</name>
<protein>
    <recommendedName>
        <fullName evidence="3">Peptidase M50</fullName>
    </recommendedName>
</protein>
<dbReference type="EMBL" id="FOJN01000009">
    <property type="protein sequence ID" value="SFA54617.1"/>
    <property type="molecule type" value="Genomic_DNA"/>
</dbReference>
<evidence type="ECO:0008006" key="3">
    <source>
        <dbReference type="Google" id="ProtNLM"/>
    </source>
</evidence>
<dbReference type="GeneID" id="85486324"/>
<dbReference type="Proteomes" id="UP000182054">
    <property type="component" value="Unassembled WGS sequence"/>
</dbReference>
<dbReference type="OrthoDB" id="5189801at2"/>
<accession>A0A1I0TSE2</accession>
<dbReference type="AlphaFoldDB" id="A0A1I0TSE2"/>
<sequence>MTPFVLQCGQTLVPIALSSLALITASVVPTRSDCDAALSEIDGIADARIVVLGTDAALAAVLTRLMRKDRLDVELAYVPETASEASHLYRIGTGSRAAKVALSGTATPVPLIRDDLGTAVVGRATLTGPSGVLTGEAYVDDTRLFSGSVPGVEVTPTLEMPGLRARVQGRRGLFRAKWVSGRAMQLGTPAARLTKDGVASTRDAVRSTIYRHHEQWLLVR</sequence>